<evidence type="ECO:0000256" key="1">
    <source>
        <dbReference type="SAM" id="MobiDB-lite"/>
    </source>
</evidence>
<comment type="caution">
    <text evidence="3">The sequence shown here is derived from an EMBL/GenBank/DDBJ whole genome shotgun (WGS) entry which is preliminary data.</text>
</comment>
<sequence>MRPHTKAKLKKWSLGAGCTLSAALLFHQIQASPAFAVAKKEAAAGTNDSKAVASQDQVMKEFDQHQQGQARSQGRQRGRGSRNFAGESGSTQGGQSSGSSRSITPSSPDVSAPSGSTQTQPRATTRHS</sequence>
<evidence type="ECO:0000313" key="4">
    <source>
        <dbReference type="Proteomes" id="UP000317036"/>
    </source>
</evidence>
<feature type="compositionally biased region" description="Polar residues" evidence="1">
    <location>
        <begin position="46"/>
        <end position="57"/>
    </location>
</feature>
<feature type="compositionally biased region" description="Polar residues" evidence="1">
    <location>
        <begin position="113"/>
        <end position="128"/>
    </location>
</feature>
<gene>
    <name evidence="3" type="ORF">FPZ49_11700</name>
</gene>
<dbReference type="EMBL" id="VNJI01000012">
    <property type="protein sequence ID" value="TVY09700.1"/>
    <property type="molecule type" value="Genomic_DNA"/>
</dbReference>
<protein>
    <submittedName>
        <fullName evidence="3">Uncharacterized protein</fullName>
    </submittedName>
</protein>
<organism evidence="3 4">
    <name type="scientific">Paenibacillus cremeus</name>
    <dbReference type="NCBI Taxonomy" id="2163881"/>
    <lineage>
        <taxon>Bacteria</taxon>
        <taxon>Bacillati</taxon>
        <taxon>Bacillota</taxon>
        <taxon>Bacilli</taxon>
        <taxon>Bacillales</taxon>
        <taxon>Paenibacillaceae</taxon>
        <taxon>Paenibacillus</taxon>
    </lineage>
</organism>
<feature type="region of interest" description="Disordered" evidence="1">
    <location>
        <begin position="43"/>
        <end position="128"/>
    </location>
</feature>
<dbReference type="RefSeq" id="WP_144846732.1">
    <property type="nucleotide sequence ID" value="NZ_VNJI01000012.1"/>
</dbReference>
<evidence type="ECO:0000256" key="2">
    <source>
        <dbReference type="SAM" id="SignalP"/>
    </source>
</evidence>
<accession>A0A559KC37</accession>
<keyword evidence="4" id="KW-1185">Reference proteome</keyword>
<feature type="compositionally biased region" description="Low complexity" evidence="1">
    <location>
        <begin position="97"/>
        <end position="108"/>
    </location>
</feature>
<dbReference type="Proteomes" id="UP000317036">
    <property type="component" value="Unassembled WGS sequence"/>
</dbReference>
<feature type="signal peptide" evidence="2">
    <location>
        <begin position="1"/>
        <end position="36"/>
    </location>
</feature>
<keyword evidence="2" id="KW-0732">Signal</keyword>
<feature type="chain" id="PRO_5022192518" evidence="2">
    <location>
        <begin position="37"/>
        <end position="128"/>
    </location>
</feature>
<reference evidence="3 4" key="1">
    <citation type="submission" date="2019-07" db="EMBL/GenBank/DDBJ databases">
        <authorList>
            <person name="Kim J."/>
        </authorList>
    </citation>
    <scope>NUCLEOTIDE SEQUENCE [LARGE SCALE GENOMIC DNA]</scope>
    <source>
        <strain evidence="3 4">JC52</strain>
    </source>
</reference>
<name>A0A559KC37_9BACL</name>
<evidence type="ECO:0000313" key="3">
    <source>
        <dbReference type="EMBL" id="TVY09700.1"/>
    </source>
</evidence>
<dbReference type="AlphaFoldDB" id="A0A559KC37"/>
<proteinExistence type="predicted"/>